<gene>
    <name evidence="2" type="ORF">HID58_023388</name>
</gene>
<dbReference type="SUPFAM" id="SSF81383">
    <property type="entry name" value="F-box domain"/>
    <property type="match status" value="1"/>
</dbReference>
<proteinExistence type="predicted"/>
<dbReference type="Pfam" id="PF00646">
    <property type="entry name" value="F-box"/>
    <property type="match status" value="1"/>
</dbReference>
<evidence type="ECO:0000259" key="1">
    <source>
        <dbReference type="PROSITE" id="PS50181"/>
    </source>
</evidence>
<organism evidence="2 3">
    <name type="scientific">Brassica napus</name>
    <name type="common">Rape</name>
    <dbReference type="NCBI Taxonomy" id="3708"/>
    <lineage>
        <taxon>Eukaryota</taxon>
        <taxon>Viridiplantae</taxon>
        <taxon>Streptophyta</taxon>
        <taxon>Embryophyta</taxon>
        <taxon>Tracheophyta</taxon>
        <taxon>Spermatophyta</taxon>
        <taxon>Magnoliopsida</taxon>
        <taxon>eudicotyledons</taxon>
        <taxon>Gunneridae</taxon>
        <taxon>Pentapetalae</taxon>
        <taxon>rosids</taxon>
        <taxon>malvids</taxon>
        <taxon>Brassicales</taxon>
        <taxon>Brassicaceae</taxon>
        <taxon>Brassiceae</taxon>
        <taxon>Brassica</taxon>
    </lineage>
</organism>
<keyword evidence="3" id="KW-1185">Reference proteome</keyword>
<evidence type="ECO:0000313" key="2">
    <source>
        <dbReference type="EMBL" id="KAH0923370.1"/>
    </source>
</evidence>
<evidence type="ECO:0000313" key="3">
    <source>
        <dbReference type="Proteomes" id="UP000824890"/>
    </source>
</evidence>
<reference evidence="2 3" key="1">
    <citation type="submission" date="2021-05" db="EMBL/GenBank/DDBJ databases">
        <title>Genome Assembly of Synthetic Allotetraploid Brassica napus Reveals Homoeologous Exchanges between Subgenomes.</title>
        <authorList>
            <person name="Davis J.T."/>
        </authorList>
    </citation>
    <scope>NUCLEOTIDE SEQUENCE [LARGE SCALE GENOMIC DNA]</scope>
    <source>
        <strain evidence="3">cv. Da-Ae</strain>
        <tissue evidence="2">Seedling</tissue>
    </source>
</reference>
<dbReference type="InterPro" id="IPR032675">
    <property type="entry name" value="LRR_dom_sf"/>
</dbReference>
<feature type="domain" description="F-box" evidence="1">
    <location>
        <begin position="7"/>
        <end position="55"/>
    </location>
</feature>
<comment type="caution">
    <text evidence="2">The sequence shown here is derived from an EMBL/GenBank/DDBJ whole genome shotgun (WGS) entry which is preliminary data.</text>
</comment>
<dbReference type="InterPro" id="IPR001810">
    <property type="entry name" value="F-box_dom"/>
</dbReference>
<dbReference type="Gene3D" id="1.20.1280.50">
    <property type="match status" value="1"/>
</dbReference>
<name>A0ABQ8D1X4_BRANA</name>
<dbReference type="PROSITE" id="PS50181">
    <property type="entry name" value="FBOX"/>
    <property type="match status" value="1"/>
</dbReference>
<dbReference type="InterPro" id="IPR036047">
    <property type="entry name" value="F-box-like_dom_sf"/>
</dbReference>
<accession>A0ABQ8D1X4</accession>
<dbReference type="Gene3D" id="3.80.10.10">
    <property type="entry name" value="Ribonuclease Inhibitor"/>
    <property type="match status" value="1"/>
</dbReference>
<dbReference type="PANTHER" id="PTHR31639:SF264">
    <property type="entry name" value="F-BOX DOMAIN-CONTAINING PROTEIN"/>
    <property type="match status" value="1"/>
</dbReference>
<dbReference type="PANTHER" id="PTHR31639">
    <property type="entry name" value="F-BOX PROTEIN-LIKE"/>
    <property type="match status" value="1"/>
</dbReference>
<dbReference type="Proteomes" id="UP000824890">
    <property type="component" value="Unassembled WGS sequence"/>
</dbReference>
<protein>
    <recommendedName>
        <fullName evidence="1">F-box domain-containing protein</fullName>
    </recommendedName>
</protein>
<sequence>MDSCDQPDIISNLPDVLLVLIISCLRFKECVQTCALSKRWRSVYLETRNVSFKETDFLSPSVDANPIRNALGRIVFVDYVHRWVARIHDQPIDTFGISISYPETYIDLIESLIAFAVEKKVKNLVLDFSNPAWRTFHDVNLDELVVEIPQSVYDLATLESLKVGECKNFDPSKLSNLGKLNTVSFGWMVLTDPETLLKNSRVESLTINDCGELYFDTIKGNMREVAIKKL</sequence>
<dbReference type="EMBL" id="JAGKQM010000006">
    <property type="protein sequence ID" value="KAH0923370.1"/>
    <property type="molecule type" value="Genomic_DNA"/>
</dbReference>